<feature type="compositionally biased region" description="Basic and acidic residues" evidence="1">
    <location>
        <begin position="8"/>
        <end position="24"/>
    </location>
</feature>
<evidence type="ECO:0000313" key="3">
    <source>
        <dbReference type="Proteomes" id="UP000187013"/>
    </source>
</evidence>
<evidence type="ECO:0008006" key="4">
    <source>
        <dbReference type="Google" id="ProtNLM"/>
    </source>
</evidence>
<evidence type="ECO:0000313" key="2">
    <source>
        <dbReference type="EMBL" id="GAV54775.1"/>
    </source>
</evidence>
<feature type="compositionally biased region" description="Polar residues" evidence="1">
    <location>
        <begin position="202"/>
        <end position="214"/>
    </location>
</feature>
<dbReference type="Proteomes" id="UP000187013">
    <property type="component" value="Unassembled WGS sequence"/>
</dbReference>
<evidence type="ECO:0000256" key="1">
    <source>
        <dbReference type="SAM" id="MobiDB-lite"/>
    </source>
</evidence>
<proteinExistence type="predicted"/>
<dbReference type="AlphaFoldDB" id="A0A1Q3AGM8"/>
<feature type="region of interest" description="Disordered" evidence="1">
    <location>
        <begin position="1"/>
        <end position="223"/>
    </location>
</feature>
<dbReference type="OrthoDB" id="4060584at2759"/>
<feature type="compositionally biased region" description="Acidic residues" evidence="1">
    <location>
        <begin position="183"/>
        <end position="195"/>
    </location>
</feature>
<sequence length="285" mass="32627">MTPATPPRSRERRSSMVNDKELPHFETGLAPPETPHRSLPGRGPVTPSTTTTKSHRDLSAPCLFPPRERSPFKGFQSPEFTPFRELKEQEEQDEQFPPQELQKVSRVLFPKSIRDEIGEDPSPSKLELLPPTRPTSSRSRKFSSESPNEYENESFKQAKQVPGTPSDKLTNFELARKWHNDSDHDDDDDDDDGDEVLIRQAKPTNPFQSSSPVSEETRNTRKELLLKDNPDIENVITYLNKEGEVVRRHRLSNVEKEAFKPRRLFTKELQELESGNEAAEGSNRK</sequence>
<comment type="caution">
    <text evidence="2">The sequence shown here is derived from an EMBL/GenBank/DDBJ whole genome shotgun (WGS) entry which is preliminary data.</text>
</comment>
<dbReference type="EMBL" id="BDGX01000045">
    <property type="protein sequence ID" value="GAV54775.1"/>
    <property type="molecule type" value="Genomic_DNA"/>
</dbReference>
<organism evidence="2 3">
    <name type="scientific">Zygosaccharomyces rouxii</name>
    <dbReference type="NCBI Taxonomy" id="4956"/>
    <lineage>
        <taxon>Eukaryota</taxon>
        <taxon>Fungi</taxon>
        <taxon>Dikarya</taxon>
        <taxon>Ascomycota</taxon>
        <taxon>Saccharomycotina</taxon>
        <taxon>Saccharomycetes</taxon>
        <taxon>Saccharomycetales</taxon>
        <taxon>Saccharomycetaceae</taxon>
        <taxon>Zygosaccharomyces</taxon>
    </lineage>
</organism>
<accession>A0A1Q3AGM8</accession>
<name>A0A1Q3AGM8_ZYGRO</name>
<protein>
    <recommendedName>
        <fullName evidence="4">Protein SIC1</fullName>
    </recommendedName>
</protein>
<reference evidence="2 3" key="1">
    <citation type="submission" date="2016-08" db="EMBL/GenBank/DDBJ databases">
        <title>Draft genome sequence of allopolyploid Zygosaccharomyces rouxii.</title>
        <authorList>
            <person name="Watanabe J."/>
            <person name="Uehara K."/>
            <person name="Mogi Y."/>
            <person name="Tsukioka Y."/>
        </authorList>
    </citation>
    <scope>NUCLEOTIDE SEQUENCE [LARGE SCALE GENOMIC DNA]</scope>
    <source>
        <strain evidence="2 3">NBRC 110957</strain>
    </source>
</reference>
<gene>
    <name evidence="2" type="ORF">ZYGR_0AS00980</name>
</gene>